<dbReference type="SMART" id="SM00852">
    <property type="entry name" value="MoCF_biosynth"/>
    <property type="match status" value="1"/>
</dbReference>
<dbReference type="Gene3D" id="3.90.105.10">
    <property type="entry name" value="Molybdopterin biosynthesis moea protein, domain 2"/>
    <property type="match status" value="1"/>
</dbReference>
<proteinExistence type="inferred from homology"/>
<dbReference type="InterPro" id="IPR036135">
    <property type="entry name" value="MoeA_linker/N_sf"/>
</dbReference>
<dbReference type="STRING" id="463301.SAMN04487955_103279"/>
<evidence type="ECO:0000256" key="8">
    <source>
        <dbReference type="ARBA" id="ARBA00022842"/>
    </source>
</evidence>
<sequence length="432" mass="45492">MADVHADIPFARRANAGPAVCDTPGLLDLFDARELLMTAAVPVIGSESVVLDDAAGRVLAEGTRAGLDLPGVDNSAMDGYALRRRELAEAPSGLPVTLRVPAGAGVTHLPEGGCARIFTGAPVPLGADTVVPQERVQLDEQGRIRVMGEVSHGANIRRRGEESRAGDELLAAGTRLDAAAIALLASQGIDGVRVRRRVRVALISTGDELIEPGQVWAPGQVYNSNGVMLRILLAQQSCEILDLGVTADTVADLGQCFARARDEADLVVCTGGVSVGEEDHVRPVLERLGGISFHGVAVKPGKPFTFGWLGPSVERGTPLIGLPGNPVASLVDWQLLALPFLQGRQGRNPRPLQRLLVTAGFSRPAPRGRRELLRVVLDGSEGITAVARLAGGQGSHMLGAASQADGYLIIDADTPVEEGHVYGYYPRAQFLE</sequence>
<dbReference type="PANTHER" id="PTHR10192">
    <property type="entry name" value="MOLYBDOPTERIN BIOSYNTHESIS PROTEIN"/>
    <property type="match status" value="1"/>
</dbReference>
<evidence type="ECO:0000256" key="11">
    <source>
        <dbReference type="RuleBase" id="RU365090"/>
    </source>
</evidence>
<keyword evidence="8 11" id="KW-0460">Magnesium</keyword>
<name>A0A1I7GVJ0_9GAMM</name>
<dbReference type="GO" id="GO:0061599">
    <property type="term" value="F:molybdopterin molybdotransferase activity"/>
    <property type="evidence" value="ECO:0007669"/>
    <property type="project" value="UniProtKB-UniRule"/>
</dbReference>
<reference evidence="14" key="1">
    <citation type="submission" date="2016-10" db="EMBL/GenBank/DDBJ databases">
        <authorList>
            <person name="Varghese N."/>
            <person name="Submissions S."/>
        </authorList>
    </citation>
    <scope>NUCLEOTIDE SEQUENCE [LARGE SCALE GENOMIC DNA]</scope>
    <source>
        <strain evidence="14">CGMCC 1.6981</strain>
    </source>
</reference>
<dbReference type="Pfam" id="PF03453">
    <property type="entry name" value="MoeA_N"/>
    <property type="match status" value="1"/>
</dbReference>
<dbReference type="InterPro" id="IPR001453">
    <property type="entry name" value="MoaB/Mog_dom"/>
</dbReference>
<dbReference type="RefSeq" id="WP_089793970.1">
    <property type="nucleotide sequence ID" value="NZ_FPBP01000003.1"/>
</dbReference>
<protein>
    <recommendedName>
        <fullName evidence="11">Molybdopterin molybdenumtransferase</fullName>
        <ecNumber evidence="11">2.10.1.1</ecNumber>
    </recommendedName>
</protein>
<dbReference type="InterPro" id="IPR008284">
    <property type="entry name" value="MoCF_biosynth_CS"/>
</dbReference>
<evidence type="ECO:0000256" key="1">
    <source>
        <dbReference type="ARBA" id="ARBA00001946"/>
    </source>
</evidence>
<comment type="similarity">
    <text evidence="4 11">Belongs to the MoeA family.</text>
</comment>
<comment type="catalytic activity">
    <reaction evidence="10">
        <text>adenylyl-molybdopterin + molybdate = Mo-molybdopterin + AMP + H(+)</text>
        <dbReference type="Rhea" id="RHEA:35047"/>
        <dbReference type="ChEBI" id="CHEBI:15378"/>
        <dbReference type="ChEBI" id="CHEBI:36264"/>
        <dbReference type="ChEBI" id="CHEBI:62727"/>
        <dbReference type="ChEBI" id="CHEBI:71302"/>
        <dbReference type="ChEBI" id="CHEBI:456215"/>
        <dbReference type="EC" id="2.10.1.1"/>
    </reaction>
</comment>
<evidence type="ECO:0000313" key="14">
    <source>
        <dbReference type="Proteomes" id="UP000198693"/>
    </source>
</evidence>
<dbReference type="CDD" id="cd00887">
    <property type="entry name" value="MoeA"/>
    <property type="match status" value="1"/>
</dbReference>
<dbReference type="GO" id="GO:0046872">
    <property type="term" value="F:metal ion binding"/>
    <property type="evidence" value="ECO:0007669"/>
    <property type="project" value="UniProtKB-UniRule"/>
</dbReference>
<evidence type="ECO:0000256" key="7">
    <source>
        <dbReference type="ARBA" id="ARBA00022723"/>
    </source>
</evidence>
<dbReference type="Gene3D" id="2.40.340.10">
    <property type="entry name" value="MoeA, C-terminal, domain IV"/>
    <property type="match status" value="1"/>
</dbReference>
<dbReference type="Proteomes" id="UP000198693">
    <property type="component" value="Unassembled WGS sequence"/>
</dbReference>
<dbReference type="InterPro" id="IPR036688">
    <property type="entry name" value="MoeA_C_domain_IV_sf"/>
</dbReference>
<keyword evidence="14" id="KW-1185">Reference proteome</keyword>
<dbReference type="AlphaFoldDB" id="A0A1I7GVJ0"/>
<dbReference type="OrthoDB" id="9804758at2"/>
<comment type="function">
    <text evidence="2 11">Catalyzes the insertion of molybdate into adenylated molybdopterin with the concomitant release of AMP.</text>
</comment>
<evidence type="ECO:0000313" key="13">
    <source>
        <dbReference type="EMBL" id="SFU52442.1"/>
    </source>
</evidence>
<keyword evidence="9 11" id="KW-0501">Molybdenum cofactor biosynthesis</keyword>
<dbReference type="InterPro" id="IPR005110">
    <property type="entry name" value="MoeA_linker/N"/>
</dbReference>
<keyword evidence="7 11" id="KW-0479">Metal-binding</keyword>
<gene>
    <name evidence="13" type="ORF">SAMN04487955_103279</name>
</gene>
<dbReference type="UniPathway" id="UPA00344"/>
<dbReference type="NCBIfam" id="NF045515">
    <property type="entry name" value="Glp_gephyrin"/>
    <property type="match status" value="1"/>
</dbReference>
<comment type="cofactor">
    <cofactor evidence="1 11">
        <name>Mg(2+)</name>
        <dbReference type="ChEBI" id="CHEBI:18420"/>
    </cofactor>
</comment>
<dbReference type="PANTHER" id="PTHR10192:SF5">
    <property type="entry name" value="GEPHYRIN"/>
    <property type="match status" value="1"/>
</dbReference>
<keyword evidence="5 11" id="KW-0500">Molybdenum</keyword>
<evidence type="ECO:0000256" key="3">
    <source>
        <dbReference type="ARBA" id="ARBA00005046"/>
    </source>
</evidence>
<dbReference type="EMBL" id="FPBP01000003">
    <property type="protein sequence ID" value="SFU52442.1"/>
    <property type="molecule type" value="Genomic_DNA"/>
</dbReference>
<dbReference type="InterPro" id="IPR038987">
    <property type="entry name" value="MoeA-like"/>
</dbReference>
<evidence type="ECO:0000256" key="2">
    <source>
        <dbReference type="ARBA" id="ARBA00002901"/>
    </source>
</evidence>
<dbReference type="InterPro" id="IPR036425">
    <property type="entry name" value="MoaB/Mog-like_dom_sf"/>
</dbReference>
<dbReference type="Gene3D" id="3.40.980.10">
    <property type="entry name" value="MoaB/Mog-like domain"/>
    <property type="match status" value="1"/>
</dbReference>
<comment type="pathway">
    <text evidence="3 11">Cofactor biosynthesis; molybdopterin biosynthesis.</text>
</comment>
<evidence type="ECO:0000256" key="4">
    <source>
        <dbReference type="ARBA" id="ARBA00010763"/>
    </source>
</evidence>
<dbReference type="FunFam" id="3.40.980.10:FF:000004">
    <property type="entry name" value="Molybdopterin molybdenumtransferase"/>
    <property type="match status" value="1"/>
</dbReference>
<dbReference type="InterPro" id="IPR005111">
    <property type="entry name" value="MoeA_C_domain_IV"/>
</dbReference>
<evidence type="ECO:0000259" key="12">
    <source>
        <dbReference type="SMART" id="SM00852"/>
    </source>
</evidence>
<feature type="domain" description="MoaB/Mog" evidence="12">
    <location>
        <begin position="201"/>
        <end position="343"/>
    </location>
</feature>
<dbReference type="SUPFAM" id="SSF63867">
    <property type="entry name" value="MoeA C-terminal domain-like"/>
    <property type="match status" value="1"/>
</dbReference>
<organism evidence="13 14">
    <name type="scientific">Halomonas korlensis</name>
    <dbReference type="NCBI Taxonomy" id="463301"/>
    <lineage>
        <taxon>Bacteria</taxon>
        <taxon>Pseudomonadati</taxon>
        <taxon>Pseudomonadota</taxon>
        <taxon>Gammaproteobacteria</taxon>
        <taxon>Oceanospirillales</taxon>
        <taxon>Halomonadaceae</taxon>
        <taxon>Halomonas</taxon>
    </lineage>
</organism>
<evidence type="ECO:0000256" key="5">
    <source>
        <dbReference type="ARBA" id="ARBA00022505"/>
    </source>
</evidence>
<evidence type="ECO:0000256" key="10">
    <source>
        <dbReference type="ARBA" id="ARBA00047317"/>
    </source>
</evidence>
<dbReference type="PROSITE" id="PS01079">
    <property type="entry name" value="MOCF_BIOSYNTHESIS_2"/>
    <property type="match status" value="1"/>
</dbReference>
<keyword evidence="6 11" id="KW-0808">Transferase</keyword>
<dbReference type="Gene3D" id="2.170.190.11">
    <property type="entry name" value="Molybdopterin biosynthesis moea protein, domain 3"/>
    <property type="match status" value="1"/>
</dbReference>
<dbReference type="SUPFAM" id="SSF53218">
    <property type="entry name" value="Molybdenum cofactor biosynthesis proteins"/>
    <property type="match status" value="1"/>
</dbReference>
<dbReference type="NCBIfam" id="TIGR00177">
    <property type="entry name" value="molyb_syn"/>
    <property type="match status" value="1"/>
</dbReference>
<dbReference type="Pfam" id="PF00994">
    <property type="entry name" value="MoCF_biosynth"/>
    <property type="match status" value="1"/>
</dbReference>
<dbReference type="SUPFAM" id="SSF63882">
    <property type="entry name" value="MoeA N-terminal region -like"/>
    <property type="match status" value="1"/>
</dbReference>
<dbReference type="GO" id="GO:0006777">
    <property type="term" value="P:Mo-molybdopterin cofactor biosynthetic process"/>
    <property type="evidence" value="ECO:0007669"/>
    <property type="project" value="UniProtKB-UniRule"/>
</dbReference>
<evidence type="ECO:0000256" key="9">
    <source>
        <dbReference type="ARBA" id="ARBA00023150"/>
    </source>
</evidence>
<dbReference type="Pfam" id="PF03454">
    <property type="entry name" value="MoeA_C"/>
    <property type="match status" value="1"/>
</dbReference>
<dbReference type="EC" id="2.10.1.1" evidence="11"/>
<accession>A0A1I7GVJ0</accession>
<dbReference type="GO" id="GO:0005829">
    <property type="term" value="C:cytosol"/>
    <property type="evidence" value="ECO:0007669"/>
    <property type="project" value="TreeGrafter"/>
</dbReference>
<evidence type="ECO:0000256" key="6">
    <source>
        <dbReference type="ARBA" id="ARBA00022679"/>
    </source>
</evidence>